<dbReference type="AlphaFoldDB" id="A0AA40E5Q6"/>
<comment type="caution">
    <text evidence="1">The sequence shown here is derived from an EMBL/GenBank/DDBJ whole genome shotgun (WGS) entry which is preliminary data.</text>
</comment>
<evidence type="ECO:0000313" key="1">
    <source>
        <dbReference type="EMBL" id="KAK0728090.1"/>
    </source>
</evidence>
<gene>
    <name evidence="1" type="ORF">B0T26DRAFT_157593</name>
</gene>
<accession>A0AA40E5Q6</accession>
<evidence type="ECO:0000313" key="2">
    <source>
        <dbReference type="Proteomes" id="UP001172101"/>
    </source>
</evidence>
<dbReference type="EMBL" id="JAUIRO010000002">
    <property type="protein sequence ID" value="KAK0728090.1"/>
    <property type="molecule type" value="Genomic_DNA"/>
</dbReference>
<dbReference type="GeneID" id="85316760"/>
<sequence length="111" mass="12165">MTCIGVRLQPGPRKGRWARAIVYIPAQGFGPGISLRSWRHGVAYASWQCSSQLVTSGGRAPCARSWCLGCPFPYIVLEAIIETKKPNDYITLAEEAILLYANSIAEIPTNL</sequence>
<reference evidence="1" key="1">
    <citation type="submission" date="2023-06" db="EMBL/GenBank/DDBJ databases">
        <title>Genome-scale phylogeny and comparative genomics of the fungal order Sordariales.</title>
        <authorList>
            <consortium name="Lawrence Berkeley National Laboratory"/>
            <person name="Hensen N."/>
            <person name="Bonometti L."/>
            <person name="Westerberg I."/>
            <person name="Brannstrom I.O."/>
            <person name="Guillou S."/>
            <person name="Cros-Aarteil S."/>
            <person name="Calhoun S."/>
            <person name="Haridas S."/>
            <person name="Kuo A."/>
            <person name="Mondo S."/>
            <person name="Pangilinan J."/>
            <person name="Riley R."/>
            <person name="LaButti K."/>
            <person name="Andreopoulos B."/>
            <person name="Lipzen A."/>
            <person name="Chen C."/>
            <person name="Yanf M."/>
            <person name="Daum C."/>
            <person name="Ng V."/>
            <person name="Clum A."/>
            <person name="Steindorff A."/>
            <person name="Ohm R."/>
            <person name="Martin F."/>
            <person name="Silar P."/>
            <person name="Natvig D."/>
            <person name="Lalanne C."/>
            <person name="Gautier V."/>
            <person name="Ament-velasquez S.L."/>
            <person name="Kruys A."/>
            <person name="Hutchinson M.I."/>
            <person name="Powell A.J."/>
            <person name="Barry K."/>
            <person name="Miller A.N."/>
            <person name="Grigoriev I.V."/>
            <person name="Debuchy R."/>
            <person name="Gladieux P."/>
            <person name="Thoren M.H."/>
            <person name="Johannesson H."/>
        </authorList>
    </citation>
    <scope>NUCLEOTIDE SEQUENCE</scope>
    <source>
        <strain evidence="1">SMH2392-1A</strain>
    </source>
</reference>
<dbReference type="RefSeq" id="XP_060300945.1">
    <property type="nucleotide sequence ID" value="XM_060433489.1"/>
</dbReference>
<dbReference type="Proteomes" id="UP001172101">
    <property type="component" value="Unassembled WGS sequence"/>
</dbReference>
<proteinExistence type="predicted"/>
<protein>
    <submittedName>
        <fullName evidence="1">Uncharacterized protein</fullName>
    </submittedName>
</protein>
<organism evidence="1 2">
    <name type="scientific">Lasiosphaeria miniovina</name>
    <dbReference type="NCBI Taxonomy" id="1954250"/>
    <lineage>
        <taxon>Eukaryota</taxon>
        <taxon>Fungi</taxon>
        <taxon>Dikarya</taxon>
        <taxon>Ascomycota</taxon>
        <taxon>Pezizomycotina</taxon>
        <taxon>Sordariomycetes</taxon>
        <taxon>Sordariomycetidae</taxon>
        <taxon>Sordariales</taxon>
        <taxon>Lasiosphaeriaceae</taxon>
        <taxon>Lasiosphaeria</taxon>
    </lineage>
</organism>
<name>A0AA40E5Q6_9PEZI</name>
<keyword evidence="2" id="KW-1185">Reference proteome</keyword>